<proteinExistence type="predicted"/>
<reference evidence="3 4" key="1">
    <citation type="submission" date="2024-10" db="EMBL/GenBank/DDBJ databases">
        <title>The Natural Products Discovery Center: Release of the First 8490 Sequenced Strains for Exploring Actinobacteria Biosynthetic Diversity.</title>
        <authorList>
            <person name="Kalkreuter E."/>
            <person name="Kautsar S.A."/>
            <person name="Yang D."/>
            <person name="Bader C.D."/>
            <person name="Teijaro C.N."/>
            <person name="Fluegel L."/>
            <person name="Davis C.M."/>
            <person name="Simpson J.R."/>
            <person name="Lauterbach L."/>
            <person name="Steele A.D."/>
            <person name="Gui C."/>
            <person name="Meng S."/>
            <person name="Li G."/>
            <person name="Viehrig K."/>
            <person name="Ye F."/>
            <person name="Su P."/>
            <person name="Kiefer A.F."/>
            <person name="Nichols A."/>
            <person name="Cepeda A.J."/>
            <person name="Yan W."/>
            <person name="Fan B."/>
            <person name="Jiang Y."/>
            <person name="Adhikari A."/>
            <person name="Zheng C.-J."/>
            <person name="Schuster L."/>
            <person name="Cowan T.M."/>
            <person name="Smanski M.J."/>
            <person name="Chevrette M.G."/>
            <person name="De Carvalho L.P.S."/>
            <person name="Shen B."/>
        </authorList>
    </citation>
    <scope>NUCLEOTIDE SEQUENCE [LARGE SCALE GENOMIC DNA]</scope>
    <source>
        <strain evidence="3 4">NPDC053399</strain>
    </source>
</reference>
<keyword evidence="4" id="KW-1185">Reference proteome</keyword>
<feature type="domain" description="Type ISP restriction-modification enzyme LLaBIII C-terminal specificity" evidence="2">
    <location>
        <begin position="40"/>
        <end position="383"/>
    </location>
</feature>
<evidence type="ECO:0000259" key="2">
    <source>
        <dbReference type="Pfam" id="PF18135"/>
    </source>
</evidence>
<name>A0ABW8C6A1_9ACTN</name>
<dbReference type="Proteomes" id="UP001614394">
    <property type="component" value="Unassembled WGS sequence"/>
</dbReference>
<evidence type="ECO:0000313" key="3">
    <source>
        <dbReference type="EMBL" id="MFI9101658.1"/>
    </source>
</evidence>
<dbReference type="Pfam" id="PF18135">
    <property type="entry name" value="Type_ISP_C"/>
    <property type="match status" value="1"/>
</dbReference>
<accession>A0ABW8C6A1</accession>
<evidence type="ECO:0000313" key="4">
    <source>
        <dbReference type="Proteomes" id="UP001614394"/>
    </source>
</evidence>
<organism evidence="3 4">
    <name type="scientific">Streptomyces fildesensis</name>
    <dbReference type="NCBI Taxonomy" id="375757"/>
    <lineage>
        <taxon>Bacteria</taxon>
        <taxon>Bacillati</taxon>
        <taxon>Actinomycetota</taxon>
        <taxon>Actinomycetes</taxon>
        <taxon>Kitasatosporales</taxon>
        <taxon>Streptomycetaceae</taxon>
        <taxon>Streptomyces</taxon>
    </lineage>
</organism>
<gene>
    <name evidence="3" type="ORF">ACIGXA_14155</name>
</gene>
<evidence type="ECO:0000256" key="1">
    <source>
        <dbReference type="SAM" id="MobiDB-lite"/>
    </source>
</evidence>
<comment type="caution">
    <text evidence="3">The sequence shown here is derived from an EMBL/GenBank/DDBJ whole genome shotgun (WGS) entry which is preliminary data.</text>
</comment>
<feature type="region of interest" description="Disordered" evidence="1">
    <location>
        <begin position="1"/>
        <end position="31"/>
    </location>
</feature>
<sequence>MPTVGSASANPGAGEARDVTPPRAAGSNSGAGHGAPVLADLMPWSVPPLLYGRSWAVAPDPKALRARWDALLAAPDDAERERLLRPSRARGLHTPAPQLAVPGREGQPAATTRLARESGPCPDPVRVLHGAFDLQWLIPDHRLIDAARPELWRVADERQIFAVEQARLPNVHGPALSFGAVLPDGRSPAGKPGRIRPLYRRPGGQDPNLAPGLTELLGELLGLPVSAEDLLAWITVAGLPARDQRDGVVVPLTRDPELWLAAVELGRTSIWLHTRGERCADPAAGRPGGHPRLPGGRRPYVRAPLPAVPRAGELEYDPEEAALRIGDGLVSPVPAAAWEFHAGGVRVLEAWYERRTAVAAPGTLEALRPARWTRETTTELLELITVLTLLAALRPERRKLAERLAAEPGSRRARAAGISADALRLAGVLPAPAGARRPASVLDHHEEGPDGQFALL</sequence>
<feature type="region of interest" description="Disordered" evidence="1">
    <location>
        <begin position="182"/>
        <end position="206"/>
    </location>
</feature>
<feature type="region of interest" description="Disordered" evidence="1">
    <location>
        <begin position="437"/>
        <end position="456"/>
    </location>
</feature>
<dbReference type="InterPro" id="IPR041635">
    <property type="entry name" value="Type_ISP_LLaBIII_C"/>
</dbReference>
<protein>
    <submittedName>
        <fullName evidence="3">Type ISP restriction/modification enzyme</fullName>
    </submittedName>
</protein>
<dbReference type="RefSeq" id="WP_399648301.1">
    <property type="nucleotide sequence ID" value="NZ_JBITYG010000003.1"/>
</dbReference>
<dbReference type="EMBL" id="JBITYG010000003">
    <property type="protein sequence ID" value="MFI9101658.1"/>
    <property type="molecule type" value="Genomic_DNA"/>
</dbReference>